<proteinExistence type="predicted"/>
<comment type="caution">
    <text evidence="1">The sequence shown here is derived from an EMBL/GenBank/DDBJ whole genome shotgun (WGS) entry which is preliminary data.</text>
</comment>
<accession>A0A2S4PP01</accession>
<dbReference type="AlphaFoldDB" id="A0A2S4PP01"/>
<sequence length="177" mass="19626">MDTSTISRYLHAEFQGIMLDTGAAGVSTAGKPQIIPSIEIDKSRAEHKIRFRKADATSLDTNKQIVMHISTTVLYIALLSILGGSKTAHSEPYQDAFGVTNYGFKCLNKFYPKFAIYAAAKNFCDIDKKNPNLNLLRPDEIGYRNKYLDGMVGEVNYKLENSVIPILGDGTLHPYGM</sequence>
<evidence type="ECO:0000313" key="1">
    <source>
        <dbReference type="EMBL" id="POS83757.1"/>
    </source>
</evidence>
<gene>
    <name evidence="1" type="ORF">EPUL_004270</name>
</gene>
<organism evidence="1 2">
    <name type="scientific">Erysiphe pulchra</name>
    <dbReference type="NCBI Taxonomy" id="225359"/>
    <lineage>
        <taxon>Eukaryota</taxon>
        <taxon>Fungi</taxon>
        <taxon>Dikarya</taxon>
        <taxon>Ascomycota</taxon>
        <taxon>Pezizomycotina</taxon>
        <taxon>Leotiomycetes</taxon>
        <taxon>Erysiphales</taxon>
        <taxon>Erysiphaceae</taxon>
        <taxon>Erysiphe</taxon>
    </lineage>
</organism>
<keyword evidence="2" id="KW-1185">Reference proteome</keyword>
<dbReference type="Proteomes" id="UP000237438">
    <property type="component" value="Unassembled WGS sequence"/>
</dbReference>
<name>A0A2S4PP01_9PEZI</name>
<dbReference type="EMBL" id="PEDP01001376">
    <property type="protein sequence ID" value="POS83757.1"/>
    <property type="molecule type" value="Genomic_DNA"/>
</dbReference>
<protein>
    <submittedName>
        <fullName evidence="1">Uncharacterized protein</fullName>
    </submittedName>
</protein>
<evidence type="ECO:0000313" key="2">
    <source>
        <dbReference type="Proteomes" id="UP000237438"/>
    </source>
</evidence>
<reference evidence="1 2" key="1">
    <citation type="submission" date="2017-10" db="EMBL/GenBank/DDBJ databases">
        <title>Development of genomic resources for the powdery mildew, Erysiphe pulchra.</title>
        <authorList>
            <person name="Wadl P.A."/>
            <person name="Mack B.M."/>
            <person name="Moore G."/>
            <person name="Beltz S.B."/>
        </authorList>
    </citation>
    <scope>NUCLEOTIDE SEQUENCE [LARGE SCALE GENOMIC DNA]</scope>
    <source>
        <strain evidence="1">Cflorida</strain>
    </source>
</reference>